<organism evidence="1 2">
    <name type="scientific">Virgibacillus profundi</name>
    <dbReference type="NCBI Taxonomy" id="2024555"/>
    <lineage>
        <taxon>Bacteria</taxon>
        <taxon>Bacillati</taxon>
        <taxon>Bacillota</taxon>
        <taxon>Bacilli</taxon>
        <taxon>Bacillales</taxon>
        <taxon>Bacillaceae</taxon>
        <taxon>Virgibacillus</taxon>
    </lineage>
</organism>
<protein>
    <recommendedName>
        <fullName evidence="3">DUF327 domain-containing protein</fullName>
    </recommendedName>
</protein>
<dbReference type="AlphaFoldDB" id="A0A2A2IBS7"/>
<reference evidence="1 2" key="1">
    <citation type="submission" date="2017-08" db="EMBL/GenBank/DDBJ databases">
        <title>Virgibacillus indicus sp. nov. and Virgibacillus profoundi sp. nov, two moderately halophilic bacteria isolated from marine sediment by using the Microfluidic Streak Plate.</title>
        <authorList>
            <person name="Xu B."/>
            <person name="Hu B."/>
            <person name="Wang J."/>
            <person name="Zhu Y."/>
            <person name="Huang L."/>
            <person name="Du W."/>
            <person name="Huang Y."/>
        </authorList>
    </citation>
    <scope>NUCLEOTIDE SEQUENCE [LARGE SCALE GENOMIC DNA]</scope>
    <source>
        <strain evidence="1 2">IO3-P3-H5</strain>
    </source>
</reference>
<keyword evidence="2" id="KW-1185">Reference proteome</keyword>
<evidence type="ECO:0000313" key="1">
    <source>
        <dbReference type="EMBL" id="PAV28595.1"/>
    </source>
</evidence>
<dbReference type="Proteomes" id="UP000218887">
    <property type="component" value="Unassembled WGS sequence"/>
</dbReference>
<dbReference type="Pfam" id="PF03885">
    <property type="entry name" value="DUF327"/>
    <property type="match status" value="1"/>
</dbReference>
<dbReference type="Gene3D" id="1.20.120.490">
    <property type="entry name" value="Hypothetical protein TM1646-like domain"/>
    <property type="match status" value="1"/>
</dbReference>
<name>A0A2A2IBS7_9BACI</name>
<accession>A0A2A2IBS7</accession>
<proteinExistence type="predicted"/>
<sequence>MKISHEMQTRTDTKFTRPAAETQAFNRLVQSQTQNLKQQELQQLMKHITVQGDKLSRFRTFRDLAKFKRMIKGFLQETVYNGLNLQKSHSFALDGQNRKLAIVKEVDEKLLELTEEMMNQEKKTVDILGLIGEIKGLLVNLYT</sequence>
<dbReference type="EMBL" id="NPOA01000012">
    <property type="protein sequence ID" value="PAV28595.1"/>
    <property type="molecule type" value="Genomic_DNA"/>
</dbReference>
<evidence type="ECO:0000313" key="2">
    <source>
        <dbReference type="Proteomes" id="UP000218887"/>
    </source>
</evidence>
<dbReference type="SUPFAM" id="SSF158397">
    <property type="entry name" value="TM1646-like"/>
    <property type="match status" value="1"/>
</dbReference>
<gene>
    <name evidence="1" type="ORF">CIL05_16545</name>
</gene>
<dbReference type="RefSeq" id="WP_095656709.1">
    <property type="nucleotide sequence ID" value="NZ_NPOA01000012.1"/>
</dbReference>
<dbReference type="OrthoDB" id="1680946at2"/>
<dbReference type="InterPro" id="IPR024042">
    <property type="entry name" value="TM1646-like_dom_sf"/>
</dbReference>
<evidence type="ECO:0008006" key="3">
    <source>
        <dbReference type="Google" id="ProtNLM"/>
    </source>
</evidence>
<dbReference type="InterPro" id="IPR005585">
    <property type="entry name" value="DUF327"/>
</dbReference>
<comment type="caution">
    <text evidence="1">The sequence shown here is derived from an EMBL/GenBank/DDBJ whole genome shotgun (WGS) entry which is preliminary data.</text>
</comment>